<keyword evidence="1" id="KW-0472">Membrane</keyword>
<keyword evidence="3" id="KW-1185">Reference proteome</keyword>
<protein>
    <submittedName>
        <fullName evidence="2">Uncharacterized protein</fullName>
    </submittedName>
</protein>
<accession>A0A1M6G2H3</accession>
<dbReference type="InterPro" id="IPR043723">
    <property type="entry name" value="DUF5665"/>
</dbReference>
<dbReference type="Pfam" id="PF18910">
    <property type="entry name" value="DUF5665"/>
    <property type="match status" value="1"/>
</dbReference>
<reference evidence="2 3" key="1">
    <citation type="submission" date="2016-11" db="EMBL/GenBank/DDBJ databases">
        <authorList>
            <person name="Jaros S."/>
            <person name="Januszkiewicz K."/>
            <person name="Wedrychowicz H."/>
        </authorList>
    </citation>
    <scope>NUCLEOTIDE SEQUENCE [LARGE SCALE GENOMIC DNA]</scope>
    <source>
        <strain evidence="2 3">DSM 19022</strain>
    </source>
</reference>
<keyword evidence="1" id="KW-1133">Transmembrane helix</keyword>
<dbReference type="STRING" id="1122184.SAMN02745176_02183"/>
<evidence type="ECO:0000313" key="2">
    <source>
        <dbReference type="EMBL" id="SHJ04072.1"/>
    </source>
</evidence>
<proteinExistence type="predicted"/>
<keyword evidence="1" id="KW-0812">Transmembrane</keyword>
<evidence type="ECO:0000256" key="1">
    <source>
        <dbReference type="SAM" id="Phobius"/>
    </source>
</evidence>
<organism evidence="2 3">
    <name type="scientific">Lutispora thermophila DSM 19022</name>
    <dbReference type="NCBI Taxonomy" id="1122184"/>
    <lineage>
        <taxon>Bacteria</taxon>
        <taxon>Bacillati</taxon>
        <taxon>Bacillota</taxon>
        <taxon>Clostridia</taxon>
        <taxon>Lutisporales</taxon>
        <taxon>Lutisporaceae</taxon>
        <taxon>Lutispora</taxon>
    </lineage>
</organism>
<name>A0A1M6G2H3_9FIRM</name>
<dbReference type="RefSeq" id="WP_073026232.1">
    <property type="nucleotide sequence ID" value="NZ_FQZS01000014.1"/>
</dbReference>
<dbReference type="Proteomes" id="UP000184442">
    <property type="component" value="Unassembled WGS sequence"/>
</dbReference>
<dbReference type="AlphaFoldDB" id="A0A1M6G2H3"/>
<dbReference type="OrthoDB" id="1634137at2"/>
<sequence>MKEERVEQIALTLEKAKLGEYVEMMSKPGRMVLNNFIAGLARGFGMAIGFTVLGALALYFMRALVMLNLPFIGGFIAEIVKIVQDHL</sequence>
<gene>
    <name evidence="2" type="ORF">SAMN02745176_02183</name>
</gene>
<feature type="transmembrane region" description="Helical" evidence="1">
    <location>
        <begin position="59"/>
        <end position="80"/>
    </location>
</feature>
<feature type="transmembrane region" description="Helical" evidence="1">
    <location>
        <begin position="32"/>
        <end position="53"/>
    </location>
</feature>
<evidence type="ECO:0000313" key="3">
    <source>
        <dbReference type="Proteomes" id="UP000184442"/>
    </source>
</evidence>
<dbReference type="EMBL" id="FQZS01000014">
    <property type="protein sequence ID" value="SHJ04072.1"/>
    <property type="molecule type" value="Genomic_DNA"/>
</dbReference>